<dbReference type="AlphaFoldDB" id="D2W5M3"/>
<reference evidence="2 3" key="1">
    <citation type="journal article" date="2010" name="Cell">
        <title>The genome of Naegleria gruberi illuminates early eukaryotic versatility.</title>
        <authorList>
            <person name="Fritz-Laylin L.K."/>
            <person name="Prochnik S.E."/>
            <person name="Ginger M.L."/>
            <person name="Dacks J.B."/>
            <person name="Carpenter M.L."/>
            <person name="Field M.C."/>
            <person name="Kuo A."/>
            <person name="Paredez A."/>
            <person name="Chapman J."/>
            <person name="Pham J."/>
            <person name="Shu S."/>
            <person name="Neupane R."/>
            <person name="Cipriano M."/>
            <person name="Mancuso J."/>
            <person name="Tu H."/>
            <person name="Salamov A."/>
            <person name="Lindquist E."/>
            <person name="Shapiro H."/>
            <person name="Lucas S."/>
            <person name="Grigoriev I.V."/>
            <person name="Cande W.Z."/>
            <person name="Fulton C."/>
            <person name="Rokhsar D.S."/>
            <person name="Dawson S.C."/>
        </authorList>
    </citation>
    <scope>NUCLEOTIDE SEQUENCE [LARGE SCALE GENOMIC DNA]</scope>
    <source>
        <strain evidence="2 3">NEG-M</strain>
    </source>
</reference>
<feature type="compositionally biased region" description="Basic and acidic residues" evidence="1">
    <location>
        <begin position="120"/>
        <end position="134"/>
    </location>
</feature>
<evidence type="ECO:0000256" key="1">
    <source>
        <dbReference type="SAM" id="MobiDB-lite"/>
    </source>
</evidence>
<feature type="compositionally biased region" description="Acidic residues" evidence="1">
    <location>
        <begin position="97"/>
        <end position="108"/>
    </location>
</feature>
<dbReference type="SUPFAM" id="SSF47323">
    <property type="entry name" value="Anticodon-binding domain of a subclass of class I aminoacyl-tRNA synthetases"/>
    <property type="match status" value="1"/>
</dbReference>
<evidence type="ECO:0000313" key="3">
    <source>
        <dbReference type="Proteomes" id="UP000006671"/>
    </source>
</evidence>
<dbReference type="EMBL" id="GG739101">
    <property type="protein sequence ID" value="EFC35630.1"/>
    <property type="molecule type" value="Genomic_DNA"/>
</dbReference>
<feature type="region of interest" description="Disordered" evidence="1">
    <location>
        <begin position="44"/>
        <end position="108"/>
    </location>
</feature>
<keyword evidence="3" id="KW-1185">Reference proteome</keyword>
<feature type="compositionally biased region" description="Acidic residues" evidence="1">
    <location>
        <begin position="67"/>
        <end position="76"/>
    </location>
</feature>
<proteinExistence type="predicted"/>
<evidence type="ECO:0000313" key="2">
    <source>
        <dbReference type="EMBL" id="EFC35630.1"/>
    </source>
</evidence>
<sequence>MYSTKSEKERPLIVRSVNAGMEVSDVSDSADDFTEFNNGVAIERINSTKSTPTVQTQENTHSKESELLQDENDETPSNEQLKRKRDELIGNQSQDNGIEDNDNDWVDVNDEEEAYDKLLEEREVEKNGERHEAGVESSSKKPRNNDFYLTKEMIKDSYAKLESKMSDVNYGSFTQISKCGTVCKSTLSKANSILNIKTIEDFDIRVSLEENMVLVNILHMVKETIRYHVRWVKLIKADKHLSDYILKEDLDLLKKKFIYLLNLDGADGLVTFALQLINSKAFGNPKSRENVFPIAGWRGGEEKLRSISDGIKFMIETMREQGVEVDGVVYQVDFWVTTDLLSLMKISRLLFKQMCPYCMTLSTICDRRHQLRLATELGCILSIPPSKVIICLLHMKERVVERLLIDSIMLLSSNRKVISILKKMEHMERFTLRELKTKKGVMYRCYLTGNMVKSVFKNLKCLRGHICGSQYTLLILFRSISNLLDISQPLNENQQERLSILLGKMEKLYCTVYTTKPKSWYLHILFHHVPDLLKFYKTIKPYETQGFESAHIDDKEFMSHTSHNGGKESYLDRMFPGFKDQMLIQFLIPRLKKLMLCNYFDMKFHFVERRTQSYINFLKQPYPPCSLVSSEELIHSNPESTPCNNNCNNHIAITVLSQYNPSGNNSTGNIISYNNEAATQAFDMAINIMEDIAFNKKFHAEEGEIQYRNLQFDCPNAEQNPNQTTQELIELLNDLQEQVRNAYEERCEVRFANLAATKILKKCNQLFDEVKPWILVKDAVANAQQIEIIII</sequence>
<name>D2W5M3_NAEGR</name>
<gene>
    <name evidence="2" type="ORF">NAEGRDRAFT_54823</name>
</gene>
<accession>D2W5M3</accession>
<dbReference type="VEuPathDB" id="AmoebaDB:NAEGRDRAFT_54823"/>
<dbReference type="InParanoid" id="D2W5M3"/>
<dbReference type="KEGG" id="ngr:NAEGRDRAFT_54823"/>
<feature type="compositionally biased region" description="Polar residues" evidence="1">
    <location>
        <begin position="45"/>
        <end position="59"/>
    </location>
</feature>
<dbReference type="GO" id="GO:0004812">
    <property type="term" value="F:aminoacyl-tRNA ligase activity"/>
    <property type="evidence" value="ECO:0007669"/>
    <property type="project" value="InterPro"/>
</dbReference>
<dbReference type="OrthoDB" id="10591160at2759"/>
<dbReference type="GO" id="GO:0006418">
    <property type="term" value="P:tRNA aminoacylation for protein translation"/>
    <property type="evidence" value="ECO:0007669"/>
    <property type="project" value="InterPro"/>
</dbReference>
<dbReference type="RefSeq" id="XP_002668374.1">
    <property type="nucleotide sequence ID" value="XM_002668328.1"/>
</dbReference>
<dbReference type="Proteomes" id="UP000006671">
    <property type="component" value="Unassembled WGS sequence"/>
</dbReference>
<dbReference type="Gene3D" id="1.10.730.10">
    <property type="entry name" value="Isoleucyl-tRNA Synthetase, Domain 1"/>
    <property type="match status" value="1"/>
</dbReference>
<protein>
    <submittedName>
        <fullName evidence="2">Predicted protein</fullName>
    </submittedName>
</protein>
<feature type="region of interest" description="Disordered" evidence="1">
    <location>
        <begin position="120"/>
        <end position="143"/>
    </location>
</feature>
<dbReference type="GeneID" id="8860325"/>
<dbReference type="GO" id="GO:0005524">
    <property type="term" value="F:ATP binding"/>
    <property type="evidence" value="ECO:0007669"/>
    <property type="project" value="InterPro"/>
</dbReference>
<organism evidence="3">
    <name type="scientific">Naegleria gruberi</name>
    <name type="common">Amoeba</name>
    <dbReference type="NCBI Taxonomy" id="5762"/>
    <lineage>
        <taxon>Eukaryota</taxon>
        <taxon>Discoba</taxon>
        <taxon>Heterolobosea</taxon>
        <taxon>Tetramitia</taxon>
        <taxon>Eutetramitia</taxon>
        <taxon>Vahlkampfiidae</taxon>
        <taxon>Naegleria</taxon>
    </lineage>
</organism>
<dbReference type="InterPro" id="IPR009080">
    <property type="entry name" value="tRNAsynth_Ia_anticodon-bd"/>
</dbReference>